<keyword evidence="2" id="KW-1185">Reference proteome</keyword>
<accession>A0AA51UI55</accession>
<evidence type="ECO:0000313" key="2">
    <source>
        <dbReference type="Proteomes" id="UP001182908"/>
    </source>
</evidence>
<name>A0AA51UI55_9EURY</name>
<proteinExistence type="predicted"/>
<dbReference type="Proteomes" id="UP001182908">
    <property type="component" value="Chromosome"/>
</dbReference>
<reference evidence="1 2" key="1">
    <citation type="submission" date="2023-08" db="EMBL/GenBank/DDBJ databases">
        <title>Methanolobus mangrovi sp. nov. and Methanolobus sediminis sp. nov, two novel methylotrophic methanogens isolated from mangrove sediments in China.</title>
        <authorList>
            <person name="Zhou J."/>
        </authorList>
    </citation>
    <scope>NUCLEOTIDE SEQUENCE [LARGE SCALE GENOMIC DNA]</scope>
    <source>
        <strain evidence="1 2">FTZ6</strain>
    </source>
</reference>
<dbReference type="RefSeq" id="WP_309309811.1">
    <property type="nucleotide sequence ID" value="NZ_CP133592.1"/>
</dbReference>
<protein>
    <submittedName>
        <fullName evidence="1">Uncharacterized protein</fullName>
    </submittedName>
</protein>
<dbReference type="KEGG" id="mseb:RE474_07740"/>
<sequence length="77" mass="8936">MKSKGDFSWENGKIKNGDTLGRIVAIPTQDDLEPEIFDDIKTKHTKQGIDEQADIIVDEFKNKMTEVLSKELHHRRR</sequence>
<dbReference type="GeneID" id="84232599"/>
<organism evidence="1 2">
    <name type="scientific">Methanolobus sediminis</name>
    <dbReference type="NCBI Taxonomy" id="3072978"/>
    <lineage>
        <taxon>Archaea</taxon>
        <taxon>Methanobacteriati</taxon>
        <taxon>Methanobacteriota</taxon>
        <taxon>Stenosarchaea group</taxon>
        <taxon>Methanomicrobia</taxon>
        <taxon>Methanosarcinales</taxon>
        <taxon>Methanosarcinaceae</taxon>
        <taxon>Methanolobus</taxon>
    </lineage>
</organism>
<gene>
    <name evidence="1" type="ORF">RE474_07740</name>
</gene>
<dbReference type="AlphaFoldDB" id="A0AA51UI55"/>
<dbReference type="EMBL" id="CP133592">
    <property type="protein sequence ID" value="WMW23993.1"/>
    <property type="molecule type" value="Genomic_DNA"/>
</dbReference>
<evidence type="ECO:0000313" key="1">
    <source>
        <dbReference type="EMBL" id="WMW23993.1"/>
    </source>
</evidence>